<gene>
    <name evidence="1" type="ORF">METZ01_LOCUS425337</name>
</gene>
<evidence type="ECO:0000313" key="1">
    <source>
        <dbReference type="EMBL" id="SVD72483.1"/>
    </source>
</evidence>
<feature type="non-terminal residue" evidence="1">
    <location>
        <position position="1"/>
    </location>
</feature>
<dbReference type="EMBL" id="UINC01169110">
    <property type="protein sequence ID" value="SVD72483.1"/>
    <property type="molecule type" value="Genomic_DNA"/>
</dbReference>
<protein>
    <submittedName>
        <fullName evidence="1">Uncharacterized protein</fullName>
    </submittedName>
</protein>
<name>A0A382XNC4_9ZZZZ</name>
<accession>A0A382XNC4</accession>
<reference evidence="1" key="1">
    <citation type="submission" date="2018-05" db="EMBL/GenBank/DDBJ databases">
        <authorList>
            <person name="Lanie J.A."/>
            <person name="Ng W.-L."/>
            <person name="Kazmierczak K.M."/>
            <person name="Andrzejewski T.M."/>
            <person name="Davidsen T.M."/>
            <person name="Wayne K.J."/>
            <person name="Tettelin H."/>
            <person name="Glass J.I."/>
            <person name="Rusch D."/>
            <person name="Podicherti R."/>
            <person name="Tsui H.-C.T."/>
            <person name="Winkler M.E."/>
        </authorList>
    </citation>
    <scope>NUCLEOTIDE SEQUENCE</scope>
</reference>
<sequence length="37" mass="4346">KITSGYIGKLKNNAIKYFLTKSYWKKDLLRVLFPIAN</sequence>
<proteinExistence type="predicted"/>
<dbReference type="AlphaFoldDB" id="A0A382XNC4"/>
<organism evidence="1">
    <name type="scientific">marine metagenome</name>
    <dbReference type="NCBI Taxonomy" id="408172"/>
    <lineage>
        <taxon>unclassified sequences</taxon>
        <taxon>metagenomes</taxon>
        <taxon>ecological metagenomes</taxon>
    </lineage>
</organism>